<dbReference type="InterPro" id="IPR001173">
    <property type="entry name" value="Glyco_trans_2-like"/>
</dbReference>
<sequence>MSIYIDDEKDIQNSGISVVIPTYNRGHTIEESIRSVLNQTLQPKEIIVVDDFSTDNTEEIIKKINAPNVIYVKNKMSKGANGARNTGILLATEKFIAFHDSDDIWFPEKLKYQMRTMIEKSCDLVFCNMVCGKFIVPQTTVDGDNIYDQLKAGNLISTQTILIRAEIAKLNLFDEELMRLQDWDFVLSLLYKKIKIGYCDKVLVEQRLSTDSITNKNKLLDAYKHILKKHPEIANKGYNNKIYSLSLAEKKTIKSQIELLILKLFRKFKSKNKRLYES</sequence>
<dbReference type="Gene3D" id="3.90.550.10">
    <property type="entry name" value="Spore Coat Polysaccharide Biosynthesis Protein SpsA, Chain A"/>
    <property type="match status" value="1"/>
</dbReference>
<dbReference type="EMBL" id="KR007676">
    <property type="protein sequence ID" value="AKJ75385.1"/>
    <property type="molecule type" value="Genomic_DNA"/>
</dbReference>
<dbReference type="PANTHER" id="PTHR22916">
    <property type="entry name" value="GLYCOSYLTRANSFERASE"/>
    <property type="match status" value="1"/>
</dbReference>
<accession>A0A0G3EWV7</accession>
<gene>
    <name evidence="1" type="primary">wcaN</name>
    <name evidence="1" type="ORF">DU4033/04_00010</name>
</gene>
<dbReference type="AlphaFoldDB" id="A0A0G3EWV7"/>
<proteinExistence type="predicted"/>
<reference evidence="1" key="1">
    <citation type="journal article" date="2015" name="Genome Biol. Evol.">
        <title>Extensive Capsule Locus Variation and Large-Scale Genomic Recombination within the Klebsiella pneumoniae Clonal Group 258.</title>
        <authorList>
            <person name="Wyres K.L."/>
            <person name="Gorrie C."/>
            <person name="Edwards D.J."/>
            <person name="Wertheim H.F."/>
            <person name="Hsu L.Y."/>
            <person name="Van Kinh N."/>
            <person name="Zadoks R."/>
            <person name="Baker S."/>
            <person name="Holt K.E."/>
        </authorList>
    </citation>
    <scope>NUCLEOTIDE SEQUENCE</scope>
    <source>
        <strain evidence="1">DU4033/04</strain>
    </source>
</reference>
<evidence type="ECO:0000313" key="1">
    <source>
        <dbReference type="EMBL" id="AKJ75385.1"/>
    </source>
</evidence>
<name>A0A0G3EWV7_KLEPN</name>
<dbReference type="InterPro" id="IPR029044">
    <property type="entry name" value="Nucleotide-diphossugar_trans"/>
</dbReference>
<dbReference type="RefSeq" id="WP_049117694.1">
    <property type="nucleotide sequence ID" value="NZ_CAAGTT010000001.1"/>
</dbReference>
<dbReference type="CDD" id="cd00761">
    <property type="entry name" value="Glyco_tranf_GTA_type"/>
    <property type="match status" value="1"/>
</dbReference>
<dbReference type="GO" id="GO:0016758">
    <property type="term" value="F:hexosyltransferase activity"/>
    <property type="evidence" value="ECO:0007669"/>
    <property type="project" value="UniProtKB-ARBA"/>
</dbReference>
<organism evidence="1">
    <name type="scientific">Klebsiella pneumoniae</name>
    <dbReference type="NCBI Taxonomy" id="573"/>
    <lineage>
        <taxon>Bacteria</taxon>
        <taxon>Pseudomonadati</taxon>
        <taxon>Pseudomonadota</taxon>
        <taxon>Gammaproteobacteria</taxon>
        <taxon>Enterobacterales</taxon>
        <taxon>Enterobacteriaceae</taxon>
        <taxon>Klebsiella/Raoultella group</taxon>
        <taxon>Klebsiella</taxon>
        <taxon>Klebsiella pneumoniae complex</taxon>
    </lineage>
</organism>
<dbReference type="SUPFAM" id="SSF53448">
    <property type="entry name" value="Nucleotide-diphospho-sugar transferases"/>
    <property type="match status" value="1"/>
</dbReference>
<keyword evidence="1" id="KW-0808">Transferase</keyword>
<protein>
    <submittedName>
        <fullName evidence="1">WcaN glycosyltransferase</fullName>
    </submittedName>
</protein>
<dbReference type="Pfam" id="PF00535">
    <property type="entry name" value="Glycos_transf_2"/>
    <property type="match status" value="1"/>
</dbReference>
<dbReference type="PANTHER" id="PTHR22916:SF3">
    <property type="entry name" value="UDP-GLCNAC:BETAGAL BETA-1,3-N-ACETYLGLUCOSAMINYLTRANSFERASE-LIKE PROTEIN 1"/>
    <property type="match status" value="1"/>
</dbReference>